<dbReference type="Proteomes" id="UP001259572">
    <property type="component" value="Unassembled WGS sequence"/>
</dbReference>
<evidence type="ECO:0000313" key="1">
    <source>
        <dbReference type="EMBL" id="MDT9599568.1"/>
    </source>
</evidence>
<gene>
    <name evidence="1" type="ORF">RQX22_11465</name>
</gene>
<keyword evidence="2" id="KW-1185">Reference proteome</keyword>
<evidence type="ECO:0008006" key="3">
    <source>
        <dbReference type="Google" id="ProtNLM"/>
    </source>
</evidence>
<dbReference type="EMBL" id="JAVUPU010000005">
    <property type="protein sequence ID" value="MDT9599568.1"/>
    <property type="molecule type" value="Genomic_DNA"/>
</dbReference>
<proteinExistence type="predicted"/>
<dbReference type="SUPFAM" id="SSF56935">
    <property type="entry name" value="Porins"/>
    <property type="match status" value="1"/>
</dbReference>
<reference evidence="1 2" key="1">
    <citation type="submission" date="2023-05" db="EMBL/GenBank/DDBJ databases">
        <authorList>
            <person name="Guo Y."/>
        </authorList>
    </citation>
    <scope>NUCLEOTIDE SEQUENCE [LARGE SCALE GENOMIC DNA]</scope>
    <source>
        <strain evidence="1 2">GR2756</strain>
    </source>
</reference>
<evidence type="ECO:0000313" key="2">
    <source>
        <dbReference type="Proteomes" id="UP001259572"/>
    </source>
</evidence>
<protein>
    <recommendedName>
        <fullName evidence="3">Porin</fullName>
    </recommendedName>
</protein>
<dbReference type="Gene3D" id="2.40.160.60">
    <property type="entry name" value="Outer membrane protein transport protein (OMPP1/FadL/TodX)"/>
    <property type="match status" value="1"/>
</dbReference>
<name>A0ABU3Q828_9SPHN</name>
<accession>A0ABU3Q828</accession>
<dbReference type="RefSeq" id="WP_315726610.1">
    <property type="nucleotide sequence ID" value="NZ_JAVUPU010000005.1"/>
</dbReference>
<comment type="caution">
    <text evidence="1">The sequence shown here is derived from an EMBL/GenBank/DDBJ whole genome shotgun (WGS) entry which is preliminary data.</text>
</comment>
<sequence>MKSRKEIGAIGGAAFAALSLLLSPALAESQPKKLKTLRPSASIRAGNFTPAVADPRLAAELAKRGLPTGSFRFTPAAASPNNSKAVRVAVRARATTPEEAIRRAGETSASTVTAITPSAYNLGVAIGWKRFAISGDVARIQGGAIPGGREAAEIGVSYAGRKFTGRLDIAADRTDGTRPKALAEESGYSVGVGGSYRIARNIDLTGGVRYRIQNDRLEPLVDERRDSQAVYIGTAFRF</sequence>
<organism evidence="1 2">
    <name type="scientific">Sphingosinicella rhizophila</name>
    <dbReference type="NCBI Taxonomy" id="3050082"/>
    <lineage>
        <taxon>Bacteria</taxon>
        <taxon>Pseudomonadati</taxon>
        <taxon>Pseudomonadota</taxon>
        <taxon>Alphaproteobacteria</taxon>
        <taxon>Sphingomonadales</taxon>
        <taxon>Sphingosinicellaceae</taxon>
        <taxon>Sphingosinicella</taxon>
    </lineage>
</organism>